<dbReference type="InterPro" id="IPR011935">
    <property type="entry name" value="CHP02231"/>
</dbReference>
<dbReference type="Proteomes" id="UP000036681">
    <property type="component" value="Unplaced"/>
</dbReference>
<keyword evidence="4" id="KW-1185">Reference proteome</keyword>
<protein>
    <submittedName>
        <fullName evidence="5">DUF4139 domain-containing protein</fullName>
    </submittedName>
</protein>
<evidence type="ECO:0000313" key="4">
    <source>
        <dbReference type="Proteomes" id="UP000036681"/>
    </source>
</evidence>
<name>A0A0M3IQP6_ASCLU</name>
<keyword evidence="1" id="KW-0175">Coiled coil</keyword>
<evidence type="ECO:0000259" key="3">
    <source>
        <dbReference type="Pfam" id="PF13598"/>
    </source>
</evidence>
<evidence type="ECO:0000256" key="1">
    <source>
        <dbReference type="SAM" id="Coils"/>
    </source>
</evidence>
<evidence type="ECO:0000313" key="5">
    <source>
        <dbReference type="WBParaSite" id="ALUE_0002107401-mRNA-1"/>
    </source>
</evidence>
<dbReference type="PANTHER" id="PTHR31005">
    <property type="entry name" value="DUF4139 DOMAIN-CONTAINING PROTEIN"/>
    <property type="match status" value="1"/>
</dbReference>
<feature type="domain" description="DUF4139" evidence="3">
    <location>
        <begin position="84"/>
        <end position="457"/>
    </location>
</feature>
<sequence>MQIRKQTKHADSLSQKIDRLERQIDQLRCGLEYDNVKRNISIIVDAEVAAPSEFHVSYQVYCASWKPSYDIRVSTANDKKETTSLTVYCASWKPSYDIRVSTANDKKETTSLTMCYYGVIEQNTGEDWKASELVLSTATPSIGGCVPPLSTLAASFRPRNDGQRKSSWKRKPTSATNDEDMGFGSFDYNELADAAALQRLTACAAQPNSDLQYSSATSYEHLPSTCFAIAHPATILGDGSDHKVTIVKFEMDAKFIHETVPARAAAAYMTALATNTSSLPLLSGPAAVYLNNSFVSKMQLELVLPGEEFYCNLGVDPSLKIEYKAATSIHEQMQLELVLPGEEFYCNLGVDPSLKIEYKAATSIHEQIGFVSKCMLQTHDHVIGVRNAKANQQVQLTVKEHVPKAFDEKIKICVISPDLRSTKAEAYLNEDNNLEWTLCLQPGEQRDLHIKWSIEYPLHETVTYKQIYSVLYV</sequence>
<dbReference type="NCBIfam" id="TIGR02231">
    <property type="entry name" value="mucoidy inhibitor MuiA family protein"/>
    <property type="match status" value="1"/>
</dbReference>
<dbReference type="InterPro" id="IPR037291">
    <property type="entry name" value="DUF4139"/>
</dbReference>
<dbReference type="WBParaSite" id="ALUE_0002107401-mRNA-1">
    <property type="protein sequence ID" value="ALUE_0002107401-mRNA-1"/>
    <property type="gene ID" value="ALUE_0002107401"/>
</dbReference>
<feature type="coiled-coil region" evidence="1">
    <location>
        <begin position="3"/>
        <end position="30"/>
    </location>
</feature>
<accession>A0A0M3IQP6</accession>
<organism evidence="4 5">
    <name type="scientific">Ascaris lumbricoides</name>
    <name type="common">Giant roundworm</name>
    <dbReference type="NCBI Taxonomy" id="6252"/>
    <lineage>
        <taxon>Eukaryota</taxon>
        <taxon>Metazoa</taxon>
        <taxon>Ecdysozoa</taxon>
        <taxon>Nematoda</taxon>
        <taxon>Chromadorea</taxon>
        <taxon>Rhabditida</taxon>
        <taxon>Spirurina</taxon>
        <taxon>Ascaridomorpha</taxon>
        <taxon>Ascaridoidea</taxon>
        <taxon>Ascarididae</taxon>
        <taxon>Ascaris</taxon>
    </lineage>
</organism>
<dbReference type="AlphaFoldDB" id="A0A0M3IQP6"/>
<evidence type="ECO:0000256" key="2">
    <source>
        <dbReference type="SAM" id="MobiDB-lite"/>
    </source>
</evidence>
<dbReference type="PANTHER" id="PTHR31005:SF10">
    <property type="entry name" value="DUF4140 DOMAIN-CONTAINING PROTEIN"/>
    <property type="match status" value="1"/>
</dbReference>
<feature type="region of interest" description="Disordered" evidence="2">
    <location>
        <begin position="155"/>
        <end position="176"/>
    </location>
</feature>
<reference evidence="5" key="1">
    <citation type="submission" date="2017-02" db="UniProtKB">
        <authorList>
            <consortium name="WormBaseParasite"/>
        </authorList>
    </citation>
    <scope>IDENTIFICATION</scope>
</reference>
<dbReference type="Pfam" id="PF13598">
    <property type="entry name" value="DUF4139"/>
    <property type="match status" value="1"/>
</dbReference>
<proteinExistence type="predicted"/>